<gene>
    <name evidence="10" type="ORF">ACFPIH_33930</name>
</gene>
<comment type="similarity">
    <text evidence="6">Belongs to the ABC-4 integral membrane protein family.</text>
</comment>
<accession>A0ABV9AYS1</accession>
<name>A0ABV9AYS1_9ACTN</name>
<feature type="transmembrane region" description="Helical" evidence="7">
    <location>
        <begin position="446"/>
        <end position="468"/>
    </location>
</feature>
<feature type="transmembrane region" description="Helical" evidence="7">
    <location>
        <begin position="362"/>
        <end position="386"/>
    </location>
</feature>
<evidence type="ECO:0000256" key="5">
    <source>
        <dbReference type="ARBA" id="ARBA00023136"/>
    </source>
</evidence>
<dbReference type="PANTHER" id="PTHR30572:SF4">
    <property type="entry name" value="ABC TRANSPORTER PERMEASE YTRF"/>
    <property type="match status" value="1"/>
</dbReference>
<organism evidence="10 11">
    <name type="scientific">Streptomyces vulcanius</name>
    <dbReference type="NCBI Taxonomy" id="1441876"/>
    <lineage>
        <taxon>Bacteria</taxon>
        <taxon>Bacillati</taxon>
        <taxon>Actinomycetota</taxon>
        <taxon>Actinomycetes</taxon>
        <taxon>Kitasatosporales</taxon>
        <taxon>Streptomycetaceae</taxon>
        <taxon>Streptomyces</taxon>
    </lineage>
</organism>
<dbReference type="InterPro" id="IPR025857">
    <property type="entry name" value="MacB_PCD"/>
</dbReference>
<feature type="transmembrane region" description="Helical" evidence="7">
    <location>
        <begin position="810"/>
        <end position="835"/>
    </location>
</feature>
<dbReference type="Pfam" id="PF12704">
    <property type="entry name" value="MacB_PCD"/>
    <property type="match status" value="2"/>
</dbReference>
<keyword evidence="2" id="KW-1003">Cell membrane</keyword>
<feature type="domain" description="ABC3 transporter permease C-terminal" evidence="8">
    <location>
        <begin position="727"/>
        <end position="845"/>
    </location>
</feature>
<keyword evidence="11" id="KW-1185">Reference proteome</keyword>
<feature type="transmembrane region" description="Helical" evidence="7">
    <location>
        <begin position="724"/>
        <end position="748"/>
    </location>
</feature>
<sequence>MNASLRLSLASLRAHKRRFAGTFLAVFLGVAFLAGTLVMGDTLRASFDSMFGSATAGTDAVVRGADAITTPGESRGTRRAVDASLVTAVEAVPGVAAAAPDIQGAGQLVGGNGRPIGGQGPPTLAGNWIDDPKLNPYRLAEGRAPARSGEVVVNRGSAEKGGLKIGDTTVLRTPDPVRVTIVGLATFGGEDGMAQVTYTGMTRADAEKYLTARPGQASGIVVRADAGVSQPELVDRLTPVLPKGVEAITGQKAAQENTDMIASQFLTIFTTFLLVFSGVALLVATFSIHNTFAIVVAQRTRENALLRALGAARRQVTSSALVEASAVALTASAAGLAGGIGIAAGLQALFPAIGFPFPEGDLVISVLSLVLPLAVGIVVCLGSALLPAVRAGRTAPLAALRETAVDTSGASRTRAVTGTGLAALAVAVTLTGVLVAPSGWLAGLGAVLALAAFVVLGPVAAGTAVRVLGGPLDRLRGVTGGLARRNALRSPGRTAATASALMIGVAVVSLFTVFGASLKATMDQTVSRSFAGDVAVSTPSFGAGGSGLSPKLAPAVAALPEVDTAVGLGRGVAEVDGKGRALTVTDPKALARTFDLGQVRGSLAALGSRGLALTETEADRQALHVGDPARLTFTDGRTETFTVRAVYDRSELAGDYVITRAAWAPHRTQDSDTLLAVSFKDGVGTDTGKAAVEKVAAGYGNPEVQTRAEYARSSAGGLDMMLTLVYALLALAVLIALLGIANTLTLAIHERTRELGLLRAVGQTRSQLRAMVRWESVLIAAFGTAGGLVLGAFLGWVLVRASDGTSDSAFAFAVPPAQLALVALVGLAAGALAGLRPARRAARLDVLRAIATE</sequence>
<feature type="transmembrane region" description="Helical" evidence="7">
    <location>
        <begin position="318"/>
        <end position="350"/>
    </location>
</feature>
<evidence type="ECO:0000256" key="1">
    <source>
        <dbReference type="ARBA" id="ARBA00004651"/>
    </source>
</evidence>
<dbReference type="Proteomes" id="UP001595839">
    <property type="component" value="Unassembled WGS sequence"/>
</dbReference>
<keyword evidence="3 7" id="KW-0812">Transmembrane</keyword>
<protein>
    <submittedName>
        <fullName evidence="10">ABC transporter permease</fullName>
    </submittedName>
</protein>
<dbReference type="Pfam" id="PF02687">
    <property type="entry name" value="FtsX"/>
    <property type="match status" value="2"/>
</dbReference>
<reference evidence="11" key="1">
    <citation type="journal article" date="2019" name="Int. J. Syst. Evol. Microbiol.">
        <title>The Global Catalogue of Microorganisms (GCM) 10K type strain sequencing project: providing services to taxonomists for standard genome sequencing and annotation.</title>
        <authorList>
            <consortium name="The Broad Institute Genomics Platform"/>
            <consortium name="The Broad Institute Genome Sequencing Center for Infectious Disease"/>
            <person name="Wu L."/>
            <person name="Ma J."/>
        </authorList>
    </citation>
    <scope>NUCLEOTIDE SEQUENCE [LARGE SCALE GENOMIC DNA]</scope>
    <source>
        <strain evidence="11">CGMCC 4.7177</strain>
    </source>
</reference>
<feature type="transmembrane region" description="Helical" evidence="7">
    <location>
        <begin position="777"/>
        <end position="798"/>
    </location>
</feature>
<feature type="domain" description="MacB-like periplasmic core" evidence="9">
    <location>
        <begin position="494"/>
        <end position="694"/>
    </location>
</feature>
<evidence type="ECO:0000259" key="8">
    <source>
        <dbReference type="Pfam" id="PF02687"/>
    </source>
</evidence>
<dbReference type="PANTHER" id="PTHR30572">
    <property type="entry name" value="MEMBRANE COMPONENT OF TRANSPORTER-RELATED"/>
    <property type="match status" value="1"/>
</dbReference>
<keyword evidence="4 7" id="KW-1133">Transmembrane helix</keyword>
<feature type="transmembrane region" description="Helical" evidence="7">
    <location>
        <begin position="494"/>
        <end position="518"/>
    </location>
</feature>
<dbReference type="InterPro" id="IPR050250">
    <property type="entry name" value="Macrolide_Exporter_MacB"/>
</dbReference>
<evidence type="ECO:0000313" key="11">
    <source>
        <dbReference type="Proteomes" id="UP001595839"/>
    </source>
</evidence>
<evidence type="ECO:0000256" key="7">
    <source>
        <dbReference type="SAM" id="Phobius"/>
    </source>
</evidence>
<keyword evidence="5 7" id="KW-0472">Membrane</keyword>
<dbReference type="EMBL" id="JBHSFK010000026">
    <property type="protein sequence ID" value="MFC4504450.1"/>
    <property type="molecule type" value="Genomic_DNA"/>
</dbReference>
<evidence type="ECO:0000313" key="10">
    <source>
        <dbReference type="EMBL" id="MFC4504450.1"/>
    </source>
</evidence>
<feature type="transmembrane region" description="Helical" evidence="7">
    <location>
        <begin position="265"/>
        <end position="297"/>
    </location>
</feature>
<comment type="subcellular location">
    <subcellularLocation>
        <location evidence="1">Cell membrane</location>
        <topology evidence="1">Multi-pass membrane protein</topology>
    </subcellularLocation>
</comment>
<feature type="domain" description="ABC3 transporter permease C-terminal" evidence="8">
    <location>
        <begin position="275"/>
        <end position="395"/>
    </location>
</feature>
<evidence type="ECO:0000256" key="6">
    <source>
        <dbReference type="ARBA" id="ARBA00038076"/>
    </source>
</evidence>
<proteinExistence type="inferred from homology"/>
<feature type="domain" description="MacB-like periplasmic core" evidence="9">
    <location>
        <begin position="20"/>
        <end position="239"/>
    </location>
</feature>
<evidence type="ECO:0000256" key="4">
    <source>
        <dbReference type="ARBA" id="ARBA00022989"/>
    </source>
</evidence>
<evidence type="ECO:0000256" key="2">
    <source>
        <dbReference type="ARBA" id="ARBA00022475"/>
    </source>
</evidence>
<comment type="caution">
    <text evidence="10">The sequence shown here is derived from an EMBL/GenBank/DDBJ whole genome shotgun (WGS) entry which is preliminary data.</text>
</comment>
<feature type="transmembrane region" description="Helical" evidence="7">
    <location>
        <begin position="421"/>
        <end position="440"/>
    </location>
</feature>
<dbReference type="RefSeq" id="WP_381166951.1">
    <property type="nucleotide sequence ID" value="NZ_JBHSFK010000026.1"/>
</dbReference>
<evidence type="ECO:0000259" key="9">
    <source>
        <dbReference type="Pfam" id="PF12704"/>
    </source>
</evidence>
<dbReference type="InterPro" id="IPR003838">
    <property type="entry name" value="ABC3_permease_C"/>
</dbReference>
<evidence type="ECO:0000256" key="3">
    <source>
        <dbReference type="ARBA" id="ARBA00022692"/>
    </source>
</evidence>